<dbReference type="PRINTS" id="PR01254">
    <property type="entry name" value="PGNDSYNTHASE"/>
</dbReference>
<evidence type="ECO:0000259" key="34">
    <source>
        <dbReference type="Pfam" id="PF00061"/>
    </source>
</evidence>
<organism evidence="35 36">
    <name type="scientific">Pogona vitticeps</name>
    <name type="common">central bearded dragon</name>
    <dbReference type="NCBI Taxonomy" id="103695"/>
    <lineage>
        <taxon>Eukaryota</taxon>
        <taxon>Metazoa</taxon>
        <taxon>Chordata</taxon>
        <taxon>Craniata</taxon>
        <taxon>Vertebrata</taxon>
        <taxon>Euteleostomi</taxon>
        <taxon>Lepidosauria</taxon>
        <taxon>Squamata</taxon>
        <taxon>Bifurcata</taxon>
        <taxon>Unidentata</taxon>
        <taxon>Episquamata</taxon>
        <taxon>Toxicofera</taxon>
        <taxon>Iguania</taxon>
        <taxon>Acrodonta</taxon>
        <taxon>Agamidae</taxon>
        <taxon>Amphibolurinae</taxon>
        <taxon>Pogona</taxon>
    </lineage>
</organism>
<dbReference type="PANTHER" id="PTHR11430">
    <property type="entry name" value="LIPOCALIN"/>
    <property type="match status" value="1"/>
</dbReference>
<dbReference type="CDD" id="cd19419">
    <property type="entry name" value="lipocalin_L-PGDS"/>
    <property type="match status" value="1"/>
</dbReference>
<accession>A0A6J0V2P2</accession>
<keyword evidence="20" id="KW-0472">Membrane</keyword>
<dbReference type="InterPro" id="IPR022272">
    <property type="entry name" value="Lipocalin_CS"/>
</dbReference>
<keyword evidence="23" id="KW-0325">Glycoprotein</keyword>
<dbReference type="GO" id="GO:0043303">
    <property type="term" value="P:mast cell degranulation"/>
    <property type="evidence" value="ECO:0007669"/>
    <property type="project" value="UniProtKB-KW"/>
</dbReference>
<dbReference type="GO" id="GO:0001516">
    <property type="term" value="P:prostaglandin biosynthetic process"/>
    <property type="evidence" value="ECO:0007669"/>
    <property type="project" value="UniProtKB-KW"/>
</dbReference>
<dbReference type="GO" id="GO:0004667">
    <property type="term" value="F:prostaglandin-D synthase activity"/>
    <property type="evidence" value="ECO:0007669"/>
    <property type="project" value="UniProtKB-EC"/>
</dbReference>
<evidence type="ECO:0000256" key="6">
    <source>
        <dbReference type="ARBA" id="ARBA00006889"/>
    </source>
</evidence>
<evidence type="ECO:0000256" key="24">
    <source>
        <dbReference type="ARBA" id="ARBA00023235"/>
    </source>
</evidence>
<dbReference type="PANTHER" id="PTHR11430:SF86">
    <property type="entry name" value="PROSTAGLANDIN-H2 D-ISOMERASE"/>
    <property type="match status" value="1"/>
</dbReference>
<evidence type="ECO:0000256" key="16">
    <source>
        <dbReference type="ARBA" id="ARBA00022824"/>
    </source>
</evidence>
<gene>
    <name evidence="36" type="primary">LOC110087472</name>
</gene>
<keyword evidence="8" id="KW-0813">Transport</keyword>
<keyword evidence="19" id="KW-0443">Lipid metabolism</keyword>
<evidence type="ECO:0000256" key="19">
    <source>
        <dbReference type="ARBA" id="ARBA00023098"/>
    </source>
</evidence>
<keyword evidence="9" id="KW-0963">Cytoplasm</keyword>
<evidence type="ECO:0000256" key="18">
    <source>
        <dbReference type="ARBA" id="ARBA00023034"/>
    </source>
</evidence>
<proteinExistence type="inferred from homology"/>
<dbReference type="SUPFAM" id="SSF50814">
    <property type="entry name" value="Lipocalins"/>
    <property type="match status" value="1"/>
</dbReference>
<keyword evidence="25" id="KW-0539">Nucleus</keyword>
<evidence type="ECO:0000256" key="20">
    <source>
        <dbReference type="ARBA" id="ARBA00023136"/>
    </source>
</evidence>
<feature type="chain" id="PRO_5045939490" description="Prostaglandin-H2 D-isomerase" evidence="33">
    <location>
        <begin position="22"/>
        <end position="185"/>
    </location>
</feature>
<sequence>MWARVCSFLAVAVACLVVARGEVPVQPDFQQEQFVGRWYSIGLASNSQWFQDKKQTMKMCTTVVTPVAGGGLDVTSTYPKHDQCETRNSVFVPTDQPGRFTYSSPRSATTSDIRVVETNYDEYALLSGQKVKGGETFMMVTLYGRSKQVRPELVEKFTQLALDQGLTRDQILVLPRTDQCMEESV</sequence>
<evidence type="ECO:0000256" key="17">
    <source>
        <dbReference type="ARBA" id="ARBA00022832"/>
    </source>
</evidence>
<evidence type="ECO:0000256" key="1">
    <source>
        <dbReference type="ARBA" id="ARBA00004126"/>
    </source>
</evidence>
<dbReference type="GeneID" id="110087472"/>
<comment type="subunit">
    <text evidence="7">Monomer.</text>
</comment>
<keyword evidence="12" id="KW-0964">Secreted</keyword>
<evidence type="ECO:0000256" key="15">
    <source>
        <dbReference type="ARBA" id="ARBA00022729"/>
    </source>
</evidence>
<keyword evidence="11" id="KW-0444">Lipid biosynthesis</keyword>
<dbReference type="InterPro" id="IPR012674">
    <property type="entry name" value="Calycin"/>
</dbReference>
<dbReference type="GO" id="GO:0005791">
    <property type="term" value="C:rough endoplasmic reticulum"/>
    <property type="evidence" value="ECO:0007669"/>
    <property type="project" value="UniProtKB-SubCell"/>
</dbReference>
<keyword evidence="14" id="KW-0467">Mast cell degranulation</keyword>
<evidence type="ECO:0000256" key="12">
    <source>
        <dbReference type="ARBA" id="ARBA00022525"/>
    </source>
</evidence>
<keyword evidence="18" id="KW-0333">Golgi apparatus</keyword>
<dbReference type="Gene3D" id="2.40.128.20">
    <property type="match status" value="1"/>
</dbReference>
<evidence type="ECO:0000256" key="2">
    <source>
        <dbReference type="ARBA" id="ARBA00004427"/>
    </source>
</evidence>
<feature type="domain" description="Lipocalin/cytosolic fatty-acid binding" evidence="34">
    <location>
        <begin position="35"/>
        <end position="178"/>
    </location>
</feature>
<dbReference type="InParanoid" id="A0A6J0V2P2"/>
<dbReference type="RefSeq" id="XP_020664834.2">
    <property type="nucleotide sequence ID" value="XM_020809175.2"/>
</dbReference>
<evidence type="ECO:0000256" key="32">
    <source>
        <dbReference type="RuleBase" id="RU003695"/>
    </source>
</evidence>
<keyword evidence="17" id="KW-0276">Fatty acid metabolism</keyword>
<dbReference type="PROSITE" id="PS51257">
    <property type="entry name" value="PROKAR_LIPOPROTEIN"/>
    <property type="match status" value="1"/>
</dbReference>
<dbReference type="GO" id="GO:0005794">
    <property type="term" value="C:Golgi apparatus"/>
    <property type="evidence" value="ECO:0007669"/>
    <property type="project" value="UniProtKB-SubCell"/>
</dbReference>
<evidence type="ECO:0000313" key="35">
    <source>
        <dbReference type="Proteomes" id="UP001652642"/>
    </source>
</evidence>
<dbReference type="KEGG" id="pvt:110087472"/>
<evidence type="ECO:0000256" key="5">
    <source>
        <dbReference type="ARBA" id="ARBA00004613"/>
    </source>
</evidence>
<evidence type="ECO:0000256" key="22">
    <source>
        <dbReference type="ARBA" id="ARBA00023160"/>
    </source>
</evidence>
<keyword evidence="22" id="KW-0275">Fatty acid biosynthesis</keyword>
<dbReference type="GO" id="GO:0048471">
    <property type="term" value="C:perinuclear region of cytoplasm"/>
    <property type="evidence" value="ECO:0007669"/>
    <property type="project" value="UniProtKB-SubCell"/>
</dbReference>
<reference evidence="36" key="1">
    <citation type="submission" date="2025-08" db="UniProtKB">
        <authorList>
            <consortium name="RefSeq"/>
        </authorList>
    </citation>
    <scope>IDENTIFICATION</scope>
</reference>
<dbReference type="GO" id="GO:0036094">
    <property type="term" value="F:small molecule binding"/>
    <property type="evidence" value="ECO:0007669"/>
    <property type="project" value="InterPro"/>
</dbReference>
<keyword evidence="21" id="KW-1015">Disulfide bond</keyword>
<dbReference type="EC" id="5.3.99.2" evidence="27"/>
<dbReference type="GO" id="GO:0031965">
    <property type="term" value="C:nuclear membrane"/>
    <property type="evidence" value="ECO:0007669"/>
    <property type="project" value="UniProtKB-SubCell"/>
</dbReference>
<evidence type="ECO:0000256" key="26">
    <source>
        <dbReference type="ARBA" id="ARBA00023698"/>
    </source>
</evidence>
<comment type="similarity">
    <text evidence="6 32">Belongs to the calycin superfamily. Lipocalin family.</text>
</comment>
<evidence type="ECO:0000256" key="27">
    <source>
        <dbReference type="ARBA" id="ARBA00023799"/>
    </source>
</evidence>
<keyword evidence="10" id="KW-0644">Prostaglandin metabolism</keyword>
<evidence type="ECO:0000256" key="3">
    <source>
        <dbReference type="ARBA" id="ARBA00004555"/>
    </source>
</evidence>
<evidence type="ECO:0000313" key="36">
    <source>
        <dbReference type="RefSeq" id="XP_020664834.2"/>
    </source>
</evidence>
<evidence type="ECO:0000256" key="28">
    <source>
        <dbReference type="ARBA" id="ARBA00023891"/>
    </source>
</evidence>
<feature type="signal peptide" evidence="33">
    <location>
        <begin position="1"/>
        <end position="21"/>
    </location>
</feature>
<comment type="subcellular location">
    <subcellularLocation>
        <location evidence="4">Cytoplasm</location>
        <location evidence="4">Perinuclear region</location>
    </subcellularLocation>
    <subcellularLocation>
        <location evidence="3">Golgi apparatus</location>
    </subcellularLocation>
    <subcellularLocation>
        <location evidence="1">Nucleus membrane</location>
    </subcellularLocation>
    <subcellularLocation>
        <location evidence="2">Rough endoplasmic reticulum</location>
    </subcellularLocation>
    <subcellularLocation>
        <location evidence="5">Secreted</location>
    </subcellularLocation>
</comment>
<protein>
    <recommendedName>
        <fullName evidence="28">Prostaglandin-H2 D-isomerase</fullName>
        <ecNumber evidence="27">5.3.99.2</ecNumber>
    </recommendedName>
    <alternativeName>
        <fullName evidence="31">Glutathione-independent PGD synthase</fullName>
    </alternativeName>
    <alternativeName>
        <fullName evidence="30">Lipocalin-type prostaglandin-D synthase</fullName>
    </alternativeName>
    <alternativeName>
        <fullName evidence="29">Prostaglandin-D2 synthase</fullName>
    </alternativeName>
</protein>
<evidence type="ECO:0000256" key="8">
    <source>
        <dbReference type="ARBA" id="ARBA00022448"/>
    </source>
</evidence>
<evidence type="ECO:0000256" key="13">
    <source>
        <dbReference type="ARBA" id="ARBA00022585"/>
    </source>
</evidence>
<evidence type="ECO:0000256" key="23">
    <source>
        <dbReference type="ARBA" id="ARBA00023180"/>
    </source>
</evidence>
<keyword evidence="15 33" id="KW-0732">Signal</keyword>
<evidence type="ECO:0000256" key="7">
    <source>
        <dbReference type="ARBA" id="ARBA00011245"/>
    </source>
</evidence>
<evidence type="ECO:0000256" key="10">
    <source>
        <dbReference type="ARBA" id="ARBA00022501"/>
    </source>
</evidence>
<dbReference type="OrthoDB" id="9048943at2759"/>
<name>A0A6J0V2P2_9SAUR</name>
<evidence type="ECO:0000256" key="29">
    <source>
        <dbReference type="ARBA" id="ARBA00030654"/>
    </source>
</evidence>
<keyword evidence="16" id="KW-0256">Endoplasmic reticulum</keyword>
<evidence type="ECO:0000256" key="30">
    <source>
        <dbReference type="ARBA" id="ARBA00031917"/>
    </source>
</evidence>
<dbReference type="InterPro" id="IPR000566">
    <property type="entry name" value="Lipocln_cytosolic_FA-bd_dom"/>
</dbReference>
<evidence type="ECO:0000256" key="31">
    <source>
        <dbReference type="ARBA" id="ARBA00032350"/>
    </source>
</evidence>
<evidence type="ECO:0000256" key="4">
    <source>
        <dbReference type="ARBA" id="ARBA00004556"/>
    </source>
</evidence>
<evidence type="ECO:0000256" key="9">
    <source>
        <dbReference type="ARBA" id="ARBA00022490"/>
    </source>
</evidence>
<dbReference type="AlphaFoldDB" id="A0A6J0V2P2"/>
<evidence type="ECO:0000256" key="11">
    <source>
        <dbReference type="ARBA" id="ARBA00022516"/>
    </source>
</evidence>
<dbReference type="Pfam" id="PF00061">
    <property type="entry name" value="Lipocalin"/>
    <property type="match status" value="1"/>
</dbReference>
<dbReference type="Proteomes" id="UP001652642">
    <property type="component" value="Chromosome Z"/>
</dbReference>
<dbReference type="GO" id="GO:0005615">
    <property type="term" value="C:extracellular space"/>
    <property type="evidence" value="ECO:0007669"/>
    <property type="project" value="TreeGrafter"/>
</dbReference>
<dbReference type="PRINTS" id="PR00179">
    <property type="entry name" value="LIPOCALIN"/>
</dbReference>
<evidence type="ECO:0000256" key="14">
    <source>
        <dbReference type="ARBA" id="ARBA00022675"/>
    </source>
</evidence>
<keyword evidence="13" id="KW-0643">Prostaglandin biosynthesis</keyword>
<evidence type="ECO:0000256" key="25">
    <source>
        <dbReference type="ARBA" id="ARBA00023242"/>
    </source>
</evidence>
<evidence type="ECO:0000256" key="33">
    <source>
        <dbReference type="SAM" id="SignalP"/>
    </source>
</evidence>
<keyword evidence="35" id="KW-1185">Reference proteome</keyword>
<dbReference type="PROSITE" id="PS00213">
    <property type="entry name" value="LIPOCALIN"/>
    <property type="match status" value="1"/>
</dbReference>
<evidence type="ECO:0000256" key="21">
    <source>
        <dbReference type="ARBA" id="ARBA00023157"/>
    </source>
</evidence>
<keyword evidence="24" id="KW-0413">Isomerase</keyword>
<comment type="catalytic activity">
    <reaction evidence="26">
        <text>prostaglandin H2 = prostaglandin D2</text>
        <dbReference type="Rhea" id="RHEA:10600"/>
        <dbReference type="ChEBI" id="CHEBI:57405"/>
        <dbReference type="ChEBI" id="CHEBI:57406"/>
        <dbReference type="EC" id="5.3.99.2"/>
    </reaction>
</comment>
<dbReference type="InterPro" id="IPR002345">
    <property type="entry name" value="Lipocalin"/>
</dbReference>